<keyword evidence="1" id="KW-0812">Transmembrane</keyword>
<keyword evidence="2" id="KW-0732">Signal</keyword>
<name>A0ABD3ACF3_9GENT</name>
<gene>
    <name evidence="3" type="ORF">ACH5RR_012014</name>
</gene>
<reference evidence="3 4" key="1">
    <citation type="submission" date="2024-11" db="EMBL/GenBank/DDBJ databases">
        <title>A near-complete genome assembly of Cinchona calisaya.</title>
        <authorList>
            <person name="Lian D.C."/>
            <person name="Zhao X.W."/>
            <person name="Wei L."/>
        </authorList>
    </citation>
    <scope>NUCLEOTIDE SEQUENCE [LARGE SCALE GENOMIC DNA]</scope>
    <source>
        <tissue evidence="3">Nenye</tissue>
    </source>
</reference>
<evidence type="ECO:0000313" key="3">
    <source>
        <dbReference type="EMBL" id="KAL3527358.1"/>
    </source>
</evidence>
<protein>
    <recommendedName>
        <fullName evidence="5">Transmembrane protein</fullName>
    </recommendedName>
</protein>
<comment type="caution">
    <text evidence="3">The sequence shown here is derived from an EMBL/GenBank/DDBJ whole genome shotgun (WGS) entry which is preliminary data.</text>
</comment>
<dbReference type="Proteomes" id="UP001630127">
    <property type="component" value="Unassembled WGS sequence"/>
</dbReference>
<keyword evidence="4" id="KW-1185">Reference proteome</keyword>
<dbReference type="PANTHER" id="PTHR35107:SF2">
    <property type="entry name" value="EXPRESSED PROTEIN"/>
    <property type="match status" value="1"/>
</dbReference>
<feature type="signal peptide" evidence="2">
    <location>
        <begin position="1"/>
        <end position="21"/>
    </location>
</feature>
<dbReference type="PANTHER" id="PTHR35107">
    <property type="entry name" value="EXPRESSED PROTEIN"/>
    <property type="match status" value="1"/>
</dbReference>
<evidence type="ECO:0000256" key="2">
    <source>
        <dbReference type="SAM" id="SignalP"/>
    </source>
</evidence>
<proteinExistence type="predicted"/>
<evidence type="ECO:0000256" key="1">
    <source>
        <dbReference type="SAM" id="Phobius"/>
    </source>
</evidence>
<evidence type="ECO:0008006" key="5">
    <source>
        <dbReference type="Google" id="ProtNLM"/>
    </source>
</evidence>
<evidence type="ECO:0000313" key="4">
    <source>
        <dbReference type="Proteomes" id="UP001630127"/>
    </source>
</evidence>
<keyword evidence="1" id="KW-0472">Membrane</keyword>
<dbReference type="AlphaFoldDB" id="A0ABD3ACF3"/>
<dbReference type="EMBL" id="JBJUIK010000005">
    <property type="protein sequence ID" value="KAL3527358.1"/>
    <property type="molecule type" value="Genomic_DNA"/>
</dbReference>
<sequence>MATSTFSLFLLSLSLFTLTASSRPCKTLFFYTTTSSSSSASAVPQNPLNFEIFPSQNSHSYNSPKFLTFFLTTQESHPRVSYFSLRRTPFVLSYSSSRQQEQQKFLHDEAAAAAVDRRSVSDDESMMPFGIYSSSVTTSSIRDRTKDIMSVVGALLFGVGCGALTAATMFLIWSLFSPHRFDFDDSDDSDGYADVDDDVSPKKVGYIAIPEDVDAIKKGFAAQKEVA</sequence>
<feature type="chain" id="PRO_5044849201" description="Transmembrane protein" evidence="2">
    <location>
        <begin position="22"/>
        <end position="227"/>
    </location>
</feature>
<feature type="transmembrane region" description="Helical" evidence="1">
    <location>
        <begin position="148"/>
        <end position="173"/>
    </location>
</feature>
<keyword evidence="1" id="KW-1133">Transmembrane helix</keyword>
<accession>A0ABD3ACF3</accession>
<organism evidence="3 4">
    <name type="scientific">Cinchona calisaya</name>
    <dbReference type="NCBI Taxonomy" id="153742"/>
    <lineage>
        <taxon>Eukaryota</taxon>
        <taxon>Viridiplantae</taxon>
        <taxon>Streptophyta</taxon>
        <taxon>Embryophyta</taxon>
        <taxon>Tracheophyta</taxon>
        <taxon>Spermatophyta</taxon>
        <taxon>Magnoliopsida</taxon>
        <taxon>eudicotyledons</taxon>
        <taxon>Gunneridae</taxon>
        <taxon>Pentapetalae</taxon>
        <taxon>asterids</taxon>
        <taxon>lamiids</taxon>
        <taxon>Gentianales</taxon>
        <taxon>Rubiaceae</taxon>
        <taxon>Cinchonoideae</taxon>
        <taxon>Cinchoneae</taxon>
        <taxon>Cinchona</taxon>
    </lineage>
</organism>